<dbReference type="Gramene" id="OPUNC10G02210.1">
    <property type="protein sequence ID" value="OPUNC10G02210.1"/>
    <property type="gene ID" value="OPUNC10G02210"/>
</dbReference>
<proteinExistence type="predicted"/>
<sequence length="59" mass="6211">MEISVIFFNSGQPLPSSILFSPVSVDRAADVIPGVVPCRHGASPSLRLCGHPKPSPVSR</sequence>
<name>A0A0E0M5K4_ORYPU</name>
<evidence type="ECO:0000313" key="2">
    <source>
        <dbReference type="Proteomes" id="UP000026962"/>
    </source>
</evidence>
<dbReference type="HOGENOM" id="CLU_2964960_0_0_1"/>
<organism evidence="1">
    <name type="scientific">Oryza punctata</name>
    <name type="common">Red rice</name>
    <dbReference type="NCBI Taxonomy" id="4537"/>
    <lineage>
        <taxon>Eukaryota</taxon>
        <taxon>Viridiplantae</taxon>
        <taxon>Streptophyta</taxon>
        <taxon>Embryophyta</taxon>
        <taxon>Tracheophyta</taxon>
        <taxon>Spermatophyta</taxon>
        <taxon>Magnoliopsida</taxon>
        <taxon>Liliopsida</taxon>
        <taxon>Poales</taxon>
        <taxon>Poaceae</taxon>
        <taxon>BOP clade</taxon>
        <taxon>Oryzoideae</taxon>
        <taxon>Oryzeae</taxon>
        <taxon>Oryzinae</taxon>
        <taxon>Oryza</taxon>
    </lineage>
</organism>
<evidence type="ECO:0000313" key="1">
    <source>
        <dbReference type="EnsemblPlants" id="OPUNC10G02210.1"/>
    </source>
</evidence>
<accession>A0A0E0M5K4</accession>
<reference evidence="1" key="2">
    <citation type="submission" date="2018-05" db="EMBL/GenBank/DDBJ databases">
        <title>OpunRS2 (Oryza punctata Reference Sequence Version 2).</title>
        <authorList>
            <person name="Zhang J."/>
            <person name="Kudrna D."/>
            <person name="Lee S."/>
            <person name="Talag J."/>
            <person name="Welchert J."/>
            <person name="Wing R.A."/>
        </authorList>
    </citation>
    <scope>NUCLEOTIDE SEQUENCE [LARGE SCALE GENOMIC DNA]</scope>
</reference>
<keyword evidence="2" id="KW-1185">Reference proteome</keyword>
<reference evidence="1" key="1">
    <citation type="submission" date="2015-04" db="UniProtKB">
        <authorList>
            <consortium name="EnsemblPlants"/>
        </authorList>
    </citation>
    <scope>IDENTIFICATION</scope>
</reference>
<dbReference type="Proteomes" id="UP000026962">
    <property type="component" value="Chromosome 10"/>
</dbReference>
<dbReference type="AlphaFoldDB" id="A0A0E0M5K4"/>
<dbReference type="EnsemblPlants" id="OPUNC10G02210.1">
    <property type="protein sequence ID" value="OPUNC10G02210.1"/>
    <property type="gene ID" value="OPUNC10G02210"/>
</dbReference>
<protein>
    <submittedName>
        <fullName evidence="1">Uncharacterized protein</fullName>
    </submittedName>
</protein>